<dbReference type="Pfam" id="PF00128">
    <property type="entry name" value="Alpha-amylase"/>
    <property type="match status" value="1"/>
</dbReference>
<dbReference type="EMBL" id="CP043451">
    <property type="protein sequence ID" value="QEM06576.1"/>
    <property type="molecule type" value="Genomic_DNA"/>
</dbReference>
<dbReference type="InterPro" id="IPR045857">
    <property type="entry name" value="O16G_dom_2"/>
</dbReference>
<dbReference type="FunFam" id="3.20.20.80:FF:000064">
    <property type="entry name" value="Oligo-1,6-glucosidase"/>
    <property type="match status" value="2"/>
</dbReference>
<feature type="domain" description="Glycosyl hydrolase family 13 catalytic" evidence="5">
    <location>
        <begin position="45"/>
        <end position="443"/>
    </location>
</feature>
<dbReference type="AlphaFoldDB" id="A0AAE6MKE8"/>
<evidence type="ECO:0000256" key="3">
    <source>
        <dbReference type="ARBA" id="ARBA00023295"/>
    </source>
</evidence>
<dbReference type="SMART" id="SM00642">
    <property type="entry name" value="Aamy"/>
    <property type="match status" value="1"/>
</dbReference>
<organism evidence="6 7">
    <name type="scientific">Mucilaginibacter rubeus</name>
    <dbReference type="NCBI Taxonomy" id="2027860"/>
    <lineage>
        <taxon>Bacteria</taxon>
        <taxon>Pseudomonadati</taxon>
        <taxon>Bacteroidota</taxon>
        <taxon>Sphingobacteriia</taxon>
        <taxon>Sphingobacteriales</taxon>
        <taxon>Sphingobacteriaceae</taxon>
        <taxon>Mucilaginibacter</taxon>
    </lineage>
</organism>
<accession>A0AAE6MKE8</accession>
<comment type="similarity">
    <text evidence="1">Belongs to the glycosyl hydrolase 13 family.</text>
</comment>
<sequence length="577" mass="66242">MNVPYIRFVALIVFMLVAFSGAAQNNQGRADTIDRKWWKEAVVYQVYPRSFKDNDGDGVGDLKGIISKLDYIKSLGIDVVWLNPIYSSPNDDNGYDVSDYRNIMKDFGTMEDFDALLKGMHTRGIKLVMDLVANHSSDEHEWFKQSRSSRNNPYREYYHWWNAEKGKPPYRYSLFDVNHDAWRYDSLTNAYYLHYFSRKQPDLNWENPKLRNEVYGIMKFWADKGIDGFRLDAFQFAAKDTTFPAFPKGFEKNFTQYYGVQGNLHGYLQEMNREVLSKYNVMSVAEGAGNTFEDGHNLVDADRNELNMAYAFEGVDIAKPEGYSVIHLKQVFTKWDSAFAAKGWLSIFLANHDQARLVSRFGNDSPEFRAVSSKMLTTFLMTMRGTPYYYNGDELGMTNAGFSTIDDYRDVQTLNEYQRQKNIGADLPAYLKRIAFESRDNGRTPFQWNSTAHAGFTTGTPWIKVNPNYKSINAAAQEKDANSTLNYFRRIVKLRKDNLILVYGKYTLLDAQNPDTYAYTRELNGRKLLVLLNFTGKAASAQTGLDLSNATVLIGNYQKSSKNGALMPYEAVVYELK</sequence>
<reference evidence="6 7" key="1">
    <citation type="submission" date="2019-08" db="EMBL/GenBank/DDBJ databases">
        <title>Comparative genome analysis confer to the adaptation heavy metal polluted environment.</title>
        <authorList>
            <person name="Li Y."/>
        </authorList>
    </citation>
    <scope>NUCLEOTIDE SEQUENCE [LARGE SCALE GENOMIC DNA]</scope>
    <source>
        <strain evidence="6 7">P2</strain>
    </source>
</reference>
<dbReference type="Proteomes" id="UP000250557">
    <property type="component" value="Chromosome"/>
</dbReference>
<keyword evidence="3" id="KW-0326">Glycosidase</keyword>
<feature type="signal peptide" evidence="4">
    <location>
        <begin position="1"/>
        <end position="25"/>
    </location>
</feature>
<evidence type="ECO:0000313" key="7">
    <source>
        <dbReference type="Proteomes" id="UP000250557"/>
    </source>
</evidence>
<dbReference type="InterPro" id="IPR006047">
    <property type="entry name" value="GH13_cat_dom"/>
</dbReference>
<dbReference type="InterPro" id="IPR017853">
    <property type="entry name" value="GH"/>
</dbReference>
<dbReference type="Gene3D" id="2.60.40.1180">
    <property type="entry name" value="Golgi alpha-mannosidase II"/>
    <property type="match status" value="1"/>
</dbReference>
<evidence type="ECO:0000259" key="5">
    <source>
        <dbReference type="SMART" id="SM00642"/>
    </source>
</evidence>
<gene>
    <name evidence="6" type="ORF">DIU31_024820</name>
</gene>
<evidence type="ECO:0000256" key="2">
    <source>
        <dbReference type="ARBA" id="ARBA00022801"/>
    </source>
</evidence>
<protein>
    <submittedName>
        <fullName evidence="6">Alpha-glucosidase</fullName>
    </submittedName>
</protein>
<proteinExistence type="inferred from homology"/>
<evidence type="ECO:0000256" key="1">
    <source>
        <dbReference type="ARBA" id="ARBA00008061"/>
    </source>
</evidence>
<evidence type="ECO:0000256" key="4">
    <source>
        <dbReference type="SAM" id="SignalP"/>
    </source>
</evidence>
<dbReference type="Gene3D" id="3.20.20.80">
    <property type="entry name" value="Glycosidases"/>
    <property type="match status" value="1"/>
</dbReference>
<dbReference type="GO" id="GO:0004556">
    <property type="term" value="F:alpha-amylase activity"/>
    <property type="evidence" value="ECO:0007669"/>
    <property type="project" value="TreeGrafter"/>
</dbReference>
<dbReference type="SUPFAM" id="SSF51445">
    <property type="entry name" value="(Trans)glycosidases"/>
    <property type="match status" value="1"/>
</dbReference>
<dbReference type="InterPro" id="IPR013780">
    <property type="entry name" value="Glyco_hydro_b"/>
</dbReference>
<dbReference type="PANTHER" id="PTHR10357:SF184">
    <property type="entry name" value="OLIGO-1,6-GLUCOSIDASE 1"/>
    <property type="match status" value="1"/>
</dbReference>
<dbReference type="Gene3D" id="3.90.400.10">
    <property type="entry name" value="Oligo-1,6-glucosidase, Domain 2"/>
    <property type="match status" value="1"/>
</dbReference>
<dbReference type="GO" id="GO:0009313">
    <property type="term" value="P:oligosaccharide catabolic process"/>
    <property type="evidence" value="ECO:0007669"/>
    <property type="project" value="TreeGrafter"/>
</dbReference>
<name>A0AAE6MKE8_9SPHI</name>
<dbReference type="FunFam" id="2.60.40.1180:FF:000007">
    <property type="entry name" value="Sucrose isomerase"/>
    <property type="match status" value="1"/>
</dbReference>
<dbReference type="PANTHER" id="PTHR10357">
    <property type="entry name" value="ALPHA-AMYLASE FAMILY MEMBER"/>
    <property type="match status" value="1"/>
</dbReference>
<dbReference type="CDD" id="cd11333">
    <property type="entry name" value="AmyAc_SI_OligoGlu_DGase"/>
    <property type="match status" value="1"/>
</dbReference>
<dbReference type="SUPFAM" id="SSF51011">
    <property type="entry name" value="Glycosyl hydrolase domain"/>
    <property type="match status" value="1"/>
</dbReference>
<evidence type="ECO:0000313" key="6">
    <source>
        <dbReference type="EMBL" id="QEM06576.1"/>
    </source>
</evidence>
<feature type="chain" id="PRO_5041993887" evidence="4">
    <location>
        <begin position="26"/>
        <end position="577"/>
    </location>
</feature>
<dbReference type="NCBIfam" id="NF008183">
    <property type="entry name" value="PRK10933.1"/>
    <property type="match status" value="1"/>
</dbReference>
<keyword evidence="2" id="KW-0378">Hydrolase</keyword>
<keyword evidence="4" id="KW-0732">Signal</keyword>
<dbReference type="RefSeq" id="WP_112656289.1">
    <property type="nucleotide sequence ID" value="NZ_CP043451.1"/>
</dbReference>